<dbReference type="AlphaFoldDB" id="A0A816MPU8"/>
<dbReference type="EMBL" id="CAJOBI010006181">
    <property type="protein sequence ID" value="CAF4053458.1"/>
    <property type="molecule type" value="Genomic_DNA"/>
</dbReference>
<reference evidence="1" key="1">
    <citation type="submission" date="2021-02" db="EMBL/GenBank/DDBJ databases">
        <authorList>
            <person name="Nowell W R."/>
        </authorList>
    </citation>
    <scope>NUCLEOTIDE SEQUENCE</scope>
</reference>
<organism evidence="1 3">
    <name type="scientific">Rotaria magnacalcarata</name>
    <dbReference type="NCBI Taxonomy" id="392030"/>
    <lineage>
        <taxon>Eukaryota</taxon>
        <taxon>Metazoa</taxon>
        <taxon>Spiralia</taxon>
        <taxon>Gnathifera</taxon>
        <taxon>Rotifera</taxon>
        <taxon>Eurotatoria</taxon>
        <taxon>Bdelloidea</taxon>
        <taxon>Philodinida</taxon>
        <taxon>Philodinidae</taxon>
        <taxon>Rotaria</taxon>
    </lineage>
</organism>
<protein>
    <submittedName>
        <fullName evidence="1">Uncharacterized protein</fullName>
    </submittedName>
</protein>
<name>A0A816MPU8_9BILA</name>
<sequence>MGSSPSHISANTCYTNSSWYDGKNNEEGELKIYSLRIGSVLGHGARHFLVMDGCHPDKRVCFEWTAINGEGIFSHYATKRIYGQQCLSLGRYKLSEVYKACCEATHDNLKYSSNNNCNHWTNRACLYLGWIVDCQWHCRCIL</sequence>
<dbReference type="Proteomes" id="UP000676336">
    <property type="component" value="Unassembled WGS sequence"/>
</dbReference>
<accession>A0A816MPU8</accession>
<evidence type="ECO:0000313" key="2">
    <source>
        <dbReference type="EMBL" id="CAF4053458.1"/>
    </source>
</evidence>
<evidence type="ECO:0000313" key="1">
    <source>
        <dbReference type="EMBL" id="CAF1982716.1"/>
    </source>
</evidence>
<gene>
    <name evidence="1" type="ORF">MBJ925_LOCUS7373</name>
    <name evidence="2" type="ORF">SMN809_LOCUS14778</name>
</gene>
<proteinExistence type="predicted"/>
<comment type="caution">
    <text evidence="1">The sequence shown here is derived from an EMBL/GenBank/DDBJ whole genome shotgun (WGS) entry which is preliminary data.</text>
</comment>
<evidence type="ECO:0000313" key="3">
    <source>
        <dbReference type="Proteomes" id="UP000663824"/>
    </source>
</evidence>
<dbReference type="EMBL" id="CAJNRE010002506">
    <property type="protein sequence ID" value="CAF1982716.1"/>
    <property type="molecule type" value="Genomic_DNA"/>
</dbReference>
<dbReference type="Proteomes" id="UP000663824">
    <property type="component" value="Unassembled WGS sequence"/>
</dbReference>